<feature type="domain" description="Beta-lactamase-related" evidence="2">
    <location>
        <begin position="130"/>
        <end position="424"/>
    </location>
</feature>
<dbReference type="InterPro" id="IPR050789">
    <property type="entry name" value="Diverse_Enzym_Activities"/>
</dbReference>
<evidence type="ECO:0000259" key="2">
    <source>
        <dbReference type="Pfam" id="PF00144"/>
    </source>
</evidence>
<dbReference type="Gene3D" id="3.40.710.10">
    <property type="entry name" value="DD-peptidase/beta-lactamase superfamily"/>
    <property type="match status" value="1"/>
</dbReference>
<dbReference type="PANTHER" id="PTHR43283">
    <property type="entry name" value="BETA-LACTAMASE-RELATED"/>
    <property type="match status" value="1"/>
</dbReference>
<evidence type="ECO:0000313" key="3">
    <source>
        <dbReference type="EMBL" id="PRY59436.1"/>
    </source>
</evidence>
<dbReference type="Pfam" id="PF00144">
    <property type="entry name" value="Beta-lactamase"/>
    <property type="match status" value="1"/>
</dbReference>
<dbReference type="Proteomes" id="UP000237822">
    <property type="component" value="Unassembled WGS sequence"/>
</dbReference>
<keyword evidence="4" id="KW-1185">Reference proteome</keyword>
<dbReference type="GO" id="GO:0016787">
    <property type="term" value="F:hydrolase activity"/>
    <property type="evidence" value="ECO:0007669"/>
    <property type="project" value="UniProtKB-KW"/>
</dbReference>
<dbReference type="OrthoDB" id="9809635at2"/>
<dbReference type="InterPro" id="IPR001466">
    <property type="entry name" value="Beta-lactam-related"/>
</dbReference>
<sequence length="595" mass="63630">MTAGPVPQHVSRQVTRRVSRRVVLDGGIAAGTALFVKLPSAVAEDFTKPFTGFAPPSTVLREGTPASVGLDPAPIEIAKQRVIGYQTAPAGGTPLYPGHVGLMAHDGMIVTTQVDGWALRYATATTELPRSEWIPMRRDTIFDLASVSKLFTSIAVVQLIEEGRVELEATVATYLPEFAANGKESVPIRHLLTHTSGFVAWVPLWSRYPDKASRIAAVMNQPLLNPVGSTYLYSDLNLITLGVLVEKLRGMPLDEVVAEHITGPLGMSDTGYNPTQRERTAATEYQVTPSRGMVWGEVHDENAWSLGGVAGHAGVFSTVDDLAILGQALLNGGTYRGGRILTRKSVAMLITNYTTDFPGDDHGLGFELNQIWYMDALSGPRTAGHTGYTGTSLVIDFQSRSIAILLTNRVHPSRSWGSINPARREWAGGLGRALPVSPRGRHVAWETQANHASYAVLSVPLSVPSAGARLGFDLVAETEETDLLRVEVTSGDPGSAGAAWTLLPLDYRYPGETRPDAEDGSVSGTPGMRKWALVRALLPGGTTGVRWSYTTDANTLGRGVAVSRVRAVSDAGVLVDSDGNSGAFTASGWTLVRRS</sequence>
<organism evidence="3 4">
    <name type="scientific">Knoellia remsis</name>
    <dbReference type="NCBI Taxonomy" id="407159"/>
    <lineage>
        <taxon>Bacteria</taxon>
        <taxon>Bacillati</taxon>
        <taxon>Actinomycetota</taxon>
        <taxon>Actinomycetes</taxon>
        <taxon>Micrococcales</taxon>
        <taxon>Intrasporangiaceae</taxon>
        <taxon>Knoellia</taxon>
    </lineage>
</organism>
<evidence type="ECO:0000256" key="1">
    <source>
        <dbReference type="ARBA" id="ARBA00022801"/>
    </source>
</evidence>
<comment type="caution">
    <text evidence="3">The sequence shown here is derived from an EMBL/GenBank/DDBJ whole genome shotgun (WGS) entry which is preliminary data.</text>
</comment>
<dbReference type="SUPFAM" id="SSF56601">
    <property type="entry name" value="beta-lactamase/transpeptidase-like"/>
    <property type="match status" value="1"/>
</dbReference>
<protein>
    <submittedName>
        <fullName evidence="3">CubicO group peptidase (Beta-lactamase class C family)</fullName>
    </submittedName>
</protein>
<evidence type="ECO:0000313" key="4">
    <source>
        <dbReference type="Proteomes" id="UP000237822"/>
    </source>
</evidence>
<dbReference type="RefSeq" id="WP_106297231.1">
    <property type="nucleotide sequence ID" value="NZ_PVTI01000009.1"/>
</dbReference>
<accession>A0A2T0UNG3</accession>
<reference evidence="3 4" key="1">
    <citation type="submission" date="2018-03" db="EMBL/GenBank/DDBJ databases">
        <title>Genomic Encyclopedia of Archaeal and Bacterial Type Strains, Phase II (KMG-II): from individual species to whole genera.</title>
        <authorList>
            <person name="Goeker M."/>
        </authorList>
    </citation>
    <scope>NUCLEOTIDE SEQUENCE [LARGE SCALE GENOMIC DNA]</scope>
    <source>
        <strain evidence="3 4">ATCC BAA-1496</strain>
    </source>
</reference>
<dbReference type="InterPro" id="IPR012338">
    <property type="entry name" value="Beta-lactam/transpept-like"/>
</dbReference>
<keyword evidence="1" id="KW-0378">Hydrolase</keyword>
<dbReference type="AlphaFoldDB" id="A0A2T0UNG3"/>
<gene>
    <name evidence="3" type="ORF">BCF74_10924</name>
</gene>
<proteinExistence type="predicted"/>
<name>A0A2T0UNG3_9MICO</name>
<dbReference type="PANTHER" id="PTHR43283:SF11">
    <property type="entry name" value="BETA-LACTAMASE-RELATED DOMAIN-CONTAINING PROTEIN"/>
    <property type="match status" value="1"/>
</dbReference>
<dbReference type="EMBL" id="PVTI01000009">
    <property type="protein sequence ID" value="PRY59436.1"/>
    <property type="molecule type" value="Genomic_DNA"/>
</dbReference>